<dbReference type="EMBL" id="MGIS01000019">
    <property type="protein sequence ID" value="OGM92641.1"/>
    <property type="molecule type" value="Genomic_DNA"/>
</dbReference>
<evidence type="ECO:0000313" key="2">
    <source>
        <dbReference type="Proteomes" id="UP000177011"/>
    </source>
</evidence>
<accession>A0A1F8DVK7</accession>
<reference evidence="1 2" key="1">
    <citation type="journal article" date="2016" name="Nat. Commun.">
        <title>Thousands of microbial genomes shed light on interconnected biogeochemical processes in an aquifer system.</title>
        <authorList>
            <person name="Anantharaman K."/>
            <person name="Brown C.T."/>
            <person name="Hug L.A."/>
            <person name="Sharon I."/>
            <person name="Castelle C.J."/>
            <person name="Probst A.J."/>
            <person name="Thomas B.C."/>
            <person name="Singh A."/>
            <person name="Wilkins M.J."/>
            <person name="Karaoz U."/>
            <person name="Brodie E.L."/>
            <person name="Williams K.H."/>
            <person name="Hubbard S.S."/>
            <person name="Banfield J.F."/>
        </authorList>
    </citation>
    <scope>NUCLEOTIDE SEQUENCE [LARGE SCALE GENOMIC DNA]</scope>
</reference>
<organism evidence="1 2">
    <name type="scientific">Candidatus Wolfebacteria bacterium RIFCSPLOWO2_01_FULL_47_17b</name>
    <dbReference type="NCBI Taxonomy" id="1802558"/>
    <lineage>
        <taxon>Bacteria</taxon>
        <taxon>Candidatus Wolfeibacteriota</taxon>
    </lineage>
</organism>
<evidence type="ECO:0000313" key="1">
    <source>
        <dbReference type="EMBL" id="OGM92641.1"/>
    </source>
</evidence>
<dbReference type="Proteomes" id="UP000177011">
    <property type="component" value="Unassembled WGS sequence"/>
</dbReference>
<protein>
    <submittedName>
        <fullName evidence="1">Uncharacterized protein</fullName>
    </submittedName>
</protein>
<dbReference type="AlphaFoldDB" id="A0A1F8DVK7"/>
<gene>
    <name evidence="1" type="ORF">A2935_03955</name>
</gene>
<sequence>MIDREYLKTLEKRVKSNRIVKEFQDTALIIAELLDDTKHTALYMKLAKEHPKQELLRIAKDVAERHEVSHKGAYFMGILKERGFFQSKSNNAKHTYRKKA</sequence>
<proteinExistence type="predicted"/>
<comment type="caution">
    <text evidence="1">The sequence shown here is derived from an EMBL/GenBank/DDBJ whole genome shotgun (WGS) entry which is preliminary data.</text>
</comment>
<name>A0A1F8DVK7_9BACT</name>